<dbReference type="Proteomes" id="UP000729733">
    <property type="component" value="Unassembled WGS sequence"/>
</dbReference>
<dbReference type="Pfam" id="PF00590">
    <property type="entry name" value="TP_methylase"/>
    <property type="match status" value="1"/>
</dbReference>
<comment type="pathway">
    <text evidence="3">Cofactor biosynthesis; adenosylcobalamin biosynthesis.</text>
</comment>
<evidence type="ECO:0000256" key="5">
    <source>
        <dbReference type="ARBA" id="ARBA00022573"/>
    </source>
</evidence>
<accession>A0A964BWP2</accession>
<dbReference type="RefSeq" id="WP_229642215.1">
    <property type="nucleotide sequence ID" value="NZ_JADWDC010000068.1"/>
</dbReference>
<proteinExistence type="predicted"/>
<dbReference type="CDD" id="cd11644">
    <property type="entry name" value="Precorrin-6Y-MT"/>
    <property type="match status" value="1"/>
</dbReference>
<dbReference type="GO" id="GO:0008276">
    <property type="term" value="F:protein methyltransferase activity"/>
    <property type="evidence" value="ECO:0007669"/>
    <property type="project" value="InterPro"/>
</dbReference>
<dbReference type="EC" id="2.1.1.33" evidence="4"/>
<keyword evidence="6" id="KW-0489">Methyltransferase</keyword>
<keyword evidence="8" id="KW-0949">S-adenosyl-L-methionine</keyword>
<dbReference type="InterPro" id="IPR035996">
    <property type="entry name" value="4pyrrol_Methylase_sf"/>
</dbReference>
<dbReference type="SUPFAM" id="SSF53790">
    <property type="entry name" value="Tetrapyrrole methylase"/>
    <property type="match status" value="1"/>
</dbReference>
<evidence type="ECO:0000313" key="11">
    <source>
        <dbReference type="EMBL" id="MCC0179117.1"/>
    </source>
</evidence>
<name>A0A964BWP2_9CYAN</name>
<dbReference type="InterPro" id="IPR014777">
    <property type="entry name" value="4pyrrole_Mease_sub1"/>
</dbReference>
<dbReference type="InterPro" id="IPR012818">
    <property type="entry name" value="CbiE"/>
</dbReference>
<reference evidence="11" key="1">
    <citation type="journal article" date="2021" name="Antonie Van Leeuwenhoek">
        <title>Draft genome and description of Waterburya agarophytonicola gen. nov. sp. nov. (Pleurocapsales, Cyanobacteria): a seaweed symbiont.</title>
        <authorList>
            <person name="Bonthond G."/>
            <person name="Shalygin S."/>
            <person name="Bayer T."/>
            <person name="Weinberger F."/>
        </authorList>
    </citation>
    <scope>NUCLEOTIDE SEQUENCE</scope>
    <source>
        <strain evidence="11">KI4</strain>
    </source>
</reference>
<dbReference type="PANTHER" id="PTHR43182">
    <property type="entry name" value="COBALT-PRECORRIN-6B C(15)-METHYLTRANSFERASE (DECARBOXYLATING)"/>
    <property type="match status" value="1"/>
</dbReference>
<dbReference type="Gene3D" id="3.40.50.150">
    <property type="entry name" value="Vaccinia Virus protein VP39"/>
    <property type="match status" value="1"/>
</dbReference>
<dbReference type="InterPro" id="IPR050714">
    <property type="entry name" value="Cobalamin_biosynth_MTase"/>
</dbReference>
<evidence type="ECO:0000259" key="10">
    <source>
        <dbReference type="Pfam" id="PF00590"/>
    </source>
</evidence>
<feature type="domain" description="Tetrapyrrole methylase" evidence="10">
    <location>
        <begin position="3"/>
        <end position="184"/>
    </location>
</feature>
<evidence type="ECO:0000256" key="3">
    <source>
        <dbReference type="ARBA" id="ARBA00004953"/>
    </source>
</evidence>
<dbReference type="InterPro" id="IPR014776">
    <property type="entry name" value="4pyrrole_Mease_sub2"/>
</dbReference>
<keyword evidence="5" id="KW-0169">Cobalamin biosynthesis</keyword>
<dbReference type="GO" id="GO:0009236">
    <property type="term" value="P:cobalamin biosynthetic process"/>
    <property type="evidence" value="ECO:0007669"/>
    <property type="project" value="UniProtKB-KW"/>
</dbReference>
<dbReference type="PANTHER" id="PTHR43182:SF1">
    <property type="entry name" value="COBALT-PRECORRIN-7 C(5)-METHYLTRANSFERASE"/>
    <property type="match status" value="1"/>
</dbReference>
<keyword evidence="7" id="KW-0808">Transferase</keyword>
<comment type="caution">
    <text evidence="11">The sequence shown here is derived from an EMBL/GenBank/DDBJ whole genome shotgun (WGS) entry which is preliminary data.</text>
</comment>
<dbReference type="EMBL" id="JADWDC010000068">
    <property type="protein sequence ID" value="MCC0179117.1"/>
    <property type="molecule type" value="Genomic_DNA"/>
</dbReference>
<comment type="catalytic activity">
    <reaction evidence="1">
        <text>guanosine(46) in tRNA + S-adenosyl-L-methionine = N(7)-methylguanosine(46) in tRNA + S-adenosyl-L-homocysteine</text>
        <dbReference type="Rhea" id="RHEA:42708"/>
        <dbReference type="Rhea" id="RHEA-COMP:10188"/>
        <dbReference type="Rhea" id="RHEA-COMP:10189"/>
        <dbReference type="ChEBI" id="CHEBI:57856"/>
        <dbReference type="ChEBI" id="CHEBI:59789"/>
        <dbReference type="ChEBI" id="CHEBI:74269"/>
        <dbReference type="ChEBI" id="CHEBI:74480"/>
        <dbReference type="EC" id="2.1.1.33"/>
    </reaction>
</comment>
<sequence length="427" mass="47487">MTISVIGIGLDARDGLNAKVDRIVESAAILAGSKRHLSYFPQYQGKKIYLTNLKRGIYEIVSLVSDGYSVVILASGDPLFFGLGRLLLANFPPEQINFYPHLSSIQLAFSRVKIPWQDACLVSLHGRSNDKLIKLLKQGREKIALLTDDNNNPAAIARLYLSLDLPINYDFHICENLGNTDEKISYYSFAQLKELTILDRENFSSLNVLILIRQAQTDNLELDNLPLIGLPDSSFLSFADRPSLITKREIRLAILGELSLQPNQIVWDIGAGTGSVSIEIARLCPTSQIFAIEKTGMGSTLIAKNSQRFQVNNINSINAKAPEVLSDLPRPNRIFIGGSGGNLIDILTVCQDKILEKGIIVMAFATVEHGYQALNWLSNNSWQYRLLQLQISRSTPVNHLTRLTPLNPITIITVVNSDRFNDSNRLD</sequence>
<dbReference type="Gene3D" id="3.30.950.10">
    <property type="entry name" value="Methyltransferase, Cobalt-precorrin-4 Transmethylase, Domain 2"/>
    <property type="match status" value="1"/>
</dbReference>
<organism evidence="11 12">
    <name type="scientific">Waterburya agarophytonicola KI4</name>
    <dbReference type="NCBI Taxonomy" id="2874699"/>
    <lineage>
        <taxon>Bacteria</taxon>
        <taxon>Bacillati</taxon>
        <taxon>Cyanobacteriota</taxon>
        <taxon>Cyanophyceae</taxon>
        <taxon>Pleurocapsales</taxon>
        <taxon>Hyellaceae</taxon>
        <taxon>Waterburya</taxon>
        <taxon>Waterburya agarophytonicola</taxon>
    </lineage>
</organism>
<dbReference type="NCBIfam" id="TIGR02467">
    <property type="entry name" value="CbiE"/>
    <property type="match status" value="1"/>
</dbReference>
<dbReference type="Gene3D" id="3.40.1010.10">
    <property type="entry name" value="Cobalt-precorrin-4 Transmethylase, Domain 1"/>
    <property type="match status" value="1"/>
</dbReference>
<evidence type="ECO:0000256" key="6">
    <source>
        <dbReference type="ARBA" id="ARBA00022603"/>
    </source>
</evidence>
<dbReference type="Pfam" id="PF02390">
    <property type="entry name" value="Methyltransf_4"/>
    <property type="match status" value="1"/>
</dbReference>
<dbReference type="InterPro" id="IPR006365">
    <property type="entry name" value="Cbl_synth_CobL"/>
</dbReference>
<dbReference type="PIRSF" id="PIRSF036428">
    <property type="entry name" value="CobL"/>
    <property type="match status" value="1"/>
</dbReference>
<dbReference type="GO" id="GO:0008176">
    <property type="term" value="F:tRNA (guanine(46)-N7)-methyltransferase activity"/>
    <property type="evidence" value="ECO:0007669"/>
    <property type="project" value="UniProtKB-EC"/>
</dbReference>
<dbReference type="InterPro" id="IPR029063">
    <property type="entry name" value="SAM-dependent_MTases_sf"/>
</dbReference>
<evidence type="ECO:0000256" key="4">
    <source>
        <dbReference type="ARBA" id="ARBA00011977"/>
    </source>
</evidence>
<evidence type="ECO:0000256" key="1">
    <source>
        <dbReference type="ARBA" id="ARBA00000142"/>
    </source>
</evidence>
<dbReference type="InterPro" id="IPR000878">
    <property type="entry name" value="4pyrrol_Mease"/>
</dbReference>
<dbReference type="SUPFAM" id="SSF53335">
    <property type="entry name" value="S-adenosyl-L-methionine-dependent methyltransferases"/>
    <property type="match status" value="1"/>
</dbReference>
<dbReference type="InterPro" id="IPR003358">
    <property type="entry name" value="tRNA_(Gua-N-7)_MeTrfase_Trmb"/>
</dbReference>
<dbReference type="NCBIfam" id="TIGR02469">
    <property type="entry name" value="CbiT"/>
    <property type="match status" value="1"/>
</dbReference>
<protein>
    <recommendedName>
        <fullName evidence="4">tRNA (guanine(46)-N(7))-methyltransferase</fullName>
        <ecNumber evidence="4">2.1.1.33</ecNumber>
    </recommendedName>
</protein>
<comment type="function">
    <text evidence="2">Catalyzes the formation of N(7)-methylguanine at position 46 (m7G46) in tRNA.</text>
</comment>
<dbReference type="AlphaFoldDB" id="A0A964BWP2"/>
<evidence type="ECO:0000256" key="2">
    <source>
        <dbReference type="ARBA" id="ARBA00003015"/>
    </source>
</evidence>
<dbReference type="InterPro" id="IPR014008">
    <property type="entry name" value="Cbl_synth_MTase_CbiT"/>
</dbReference>
<keyword evidence="9" id="KW-0819">tRNA processing</keyword>
<evidence type="ECO:0000256" key="9">
    <source>
        <dbReference type="ARBA" id="ARBA00022694"/>
    </source>
</evidence>
<evidence type="ECO:0000313" key="12">
    <source>
        <dbReference type="Proteomes" id="UP000729733"/>
    </source>
</evidence>
<evidence type="ECO:0000256" key="8">
    <source>
        <dbReference type="ARBA" id="ARBA00022691"/>
    </source>
</evidence>
<gene>
    <name evidence="11" type="primary">cbiE</name>
    <name evidence="11" type="ORF">I4641_19290</name>
</gene>
<keyword evidence="12" id="KW-1185">Reference proteome</keyword>
<evidence type="ECO:0000256" key="7">
    <source>
        <dbReference type="ARBA" id="ARBA00022679"/>
    </source>
</evidence>